<feature type="domain" description="Major facilitator superfamily (MFS) profile" evidence="9">
    <location>
        <begin position="17"/>
        <end position="401"/>
    </location>
</feature>
<dbReference type="GO" id="GO:0042910">
    <property type="term" value="F:xenobiotic transmembrane transporter activity"/>
    <property type="evidence" value="ECO:0007669"/>
    <property type="project" value="InterPro"/>
</dbReference>
<dbReference type="PANTHER" id="PTHR23502:SF132">
    <property type="entry name" value="POLYAMINE TRANSPORTER 2-RELATED"/>
    <property type="match status" value="1"/>
</dbReference>
<feature type="transmembrane region" description="Helical" evidence="8">
    <location>
        <begin position="378"/>
        <end position="396"/>
    </location>
</feature>
<reference evidence="11" key="1">
    <citation type="journal article" date="2020" name="Int. J. Syst. Evol. Microbiol.">
        <title>Alteromonas alba sp. nov., a marine bacterium isolated from the seawater of the West Pacific Ocean.</title>
        <authorList>
            <person name="Sun C."/>
            <person name="Wu Y.-H."/>
            <person name="Xamxidin M."/>
            <person name="Cheng H."/>
            <person name="Xu X.-W."/>
        </authorList>
    </citation>
    <scope>NUCLEOTIDE SEQUENCE [LARGE SCALE GENOMIC DNA]</scope>
    <source>
        <strain evidence="11">190</strain>
    </source>
</reference>
<dbReference type="PROSITE" id="PS50850">
    <property type="entry name" value="MFS"/>
    <property type="match status" value="1"/>
</dbReference>
<comment type="caution">
    <text evidence="10">The sequence shown here is derived from an EMBL/GenBank/DDBJ whole genome shotgun (WGS) entry which is preliminary data.</text>
</comment>
<keyword evidence="8" id="KW-0997">Cell inner membrane</keyword>
<feature type="transmembrane region" description="Helical" evidence="8">
    <location>
        <begin position="256"/>
        <end position="275"/>
    </location>
</feature>
<evidence type="ECO:0000259" key="9">
    <source>
        <dbReference type="PROSITE" id="PS50850"/>
    </source>
</evidence>
<dbReference type="Proteomes" id="UP000238949">
    <property type="component" value="Unassembled WGS sequence"/>
</dbReference>
<evidence type="ECO:0000256" key="5">
    <source>
        <dbReference type="ARBA" id="ARBA00022692"/>
    </source>
</evidence>
<dbReference type="InterPro" id="IPR036259">
    <property type="entry name" value="MFS_trans_sf"/>
</dbReference>
<dbReference type="AlphaFoldDB" id="A0A2S9V9D3"/>
<proteinExistence type="inferred from homology"/>
<keyword evidence="6 8" id="KW-1133">Transmembrane helix</keyword>
<evidence type="ECO:0000256" key="6">
    <source>
        <dbReference type="ARBA" id="ARBA00022989"/>
    </source>
</evidence>
<evidence type="ECO:0000256" key="1">
    <source>
        <dbReference type="ARBA" id="ARBA00004651"/>
    </source>
</evidence>
<feature type="transmembrane region" description="Helical" evidence="8">
    <location>
        <begin position="142"/>
        <end position="164"/>
    </location>
</feature>
<gene>
    <name evidence="10" type="ORF">C6Y40_13260</name>
</gene>
<feature type="transmembrane region" description="Helical" evidence="8">
    <location>
        <begin position="315"/>
        <end position="336"/>
    </location>
</feature>
<dbReference type="Pfam" id="PF07690">
    <property type="entry name" value="MFS_1"/>
    <property type="match status" value="1"/>
</dbReference>
<feature type="transmembrane region" description="Helical" evidence="8">
    <location>
        <begin position="222"/>
        <end position="241"/>
    </location>
</feature>
<feature type="transmembrane region" description="Helical" evidence="8">
    <location>
        <begin position="56"/>
        <end position="72"/>
    </location>
</feature>
<feature type="transmembrane region" description="Helical" evidence="8">
    <location>
        <begin position="348"/>
        <end position="366"/>
    </location>
</feature>
<dbReference type="InterPro" id="IPR011701">
    <property type="entry name" value="MFS"/>
</dbReference>
<feature type="transmembrane region" description="Helical" evidence="8">
    <location>
        <begin position="109"/>
        <end position="130"/>
    </location>
</feature>
<dbReference type="InterPro" id="IPR004812">
    <property type="entry name" value="Efflux_drug-R_Bcr/CmlA"/>
</dbReference>
<accession>A0A2S9V9D3</accession>
<comment type="similarity">
    <text evidence="2 8">Belongs to the major facilitator superfamily. Bcr/CmlA family.</text>
</comment>
<dbReference type="OrthoDB" id="9814303at2"/>
<evidence type="ECO:0000256" key="2">
    <source>
        <dbReference type="ARBA" id="ARBA00006236"/>
    </source>
</evidence>
<comment type="subcellular location">
    <subcellularLocation>
        <location evidence="8">Cell inner membrane</location>
        <topology evidence="8">Multi-pass membrane protein</topology>
    </subcellularLocation>
    <subcellularLocation>
        <location evidence="1">Cell membrane</location>
        <topology evidence="1">Multi-pass membrane protein</topology>
    </subcellularLocation>
</comment>
<sequence length="411" mass="44446">MTQKSTHVKPALGLPEFIALMALMTSLVALSIDAMLPALDAIGTAMGAKDIHESHLIVSLFFGGMAVGQLFFGPYCDTRGRREAIILGLVIFALGTVVCMLADDMQTMLIGRVIQAFGVSGPRIASTAVIRDQFAGEAMARVMSFIMMVFILVPMLAPMVGQWVLNIASWLHIFTLFLLVAVLTGTWFWIRQPETLPADRRKPFSWAQFLRSSRFILTHKPVIGPTLAMGCVFGGFLAYLSASQTIFQGFYGVGEMFSYIFATLAFSIGLASFINSKIVMRLGMYRVTQVALIGSVVFAVIFLGIIELFDGLPPLVVTIGSLFIGFFFVGLLFGNLNAMAMHPLGDMAGLGAAIIGSLSSIIAVLVATTVDSYLTVDLFPIGAGFVVFFSLAFIIIRMSLQRPDKPAESLS</sequence>
<dbReference type="GO" id="GO:0005886">
    <property type="term" value="C:plasma membrane"/>
    <property type="evidence" value="ECO:0007669"/>
    <property type="project" value="UniProtKB-SubCell"/>
</dbReference>
<evidence type="ECO:0000256" key="8">
    <source>
        <dbReference type="RuleBase" id="RU365088"/>
    </source>
</evidence>
<dbReference type="EMBL" id="PVNP01000146">
    <property type="protein sequence ID" value="PRO73069.1"/>
    <property type="molecule type" value="Genomic_DNA"/>
</dbReference>
<dbReference type="RefSeq" id="WP_105934992.1">
    <property type="nucleotide sequence ID" value="NZ_PVNP01000146.1"/>
</dbReference>
<dbReference type="PANTHER" id="PTHR23502">
    <property type="entry name" value="MAJOR FACILITATOR SUPERFAMILY"/>
    <property type="match status" value="1"/>
</dbReference>
<dbReference type="GO" id="GO:1990961">
    <property type="term" value="P:xenobiotic detoxification by transmembrane export across the plasma membrane"/>
    <property type="evidence" value="ECO:0007669"/>
    <property type="project" value="InterPro"/>
</dbReference>
<evidence type="ECO:0000256" key="4">
    <source>
        <dbReference type="ARBA" id="ARBA00022475"/>
    </source>
</evidence>
<name>A0A2S9V9D3_9ALTE</name>
<evidence type="ECO:0000256" key="3">
    <source>
        <dbReference type="ARBA" id="ARBA00022448"/>
    </source>
</evidence>
<protein>
    <recommendedName>
        <fullName evidence="8">Bcr/CflA family efflux transporter</fullName>
    </recommendedName>
</protein>
<keyword evidence="7 8" id="KW-0472">Membrane</keyword>
<evidence type="ECO:0000256" key="7">
    <source>
        <dbReference type="ARBA" id="ARBA00023136"/>
    </source>
</evidence>
<evidence type="ECO:0000313" key="11">
    <source>
        <dbReference type="Proteomes" id="UP000238949"/>
    </source>
</evidence>
<keyword evidence="4" id="KW-1003">Cell membrane</keyword>
<keyword evidence="3 8" id="KW-0813">Transport</keyword>
<feature type="transmembrane region" description="Helical" evidence="8">
    <location>
        <begin position="287"/>
        <end position="309"/>
    </location>
</feature>
<dbReference type="CDD" id="cd17320">
    <property type="entry name" value="MFS_MdfA_MDR_like"/>
    <property type="match status" value="1"/>
</dbReference>
<dbReference type="InterPro" id="IPR020846">
    <property type="entry name" value="MFS_dom"/>
</dbReference>
<dbReference type="SUPFAM" id="SSF103473">
    <property type="entry name" value="MFS general substrate transporter"/>
    <property type="match status" value="1"/>
</dbReference>
<keyword evidence="11" id="KW-1185">Reference proteome</keyword>
<feature type="transmembrane region" description="Helical" evidence="8">
    <location>
        <begin position="12"/>
        <end position="36"/>
    </location>
</feature>
<keyword evidence="5 8" id="KW-0812">Transmembrane</keyword>
<evidence type="ECO:0000313" key="10">
    <source>
        <dbReference type="EMBL" id="PRO73069.1"/>
    </source>
</evidence>
<feature type="transmembrane region" description="Helical" evidence="8">
    <location>
        <begin position="84"/>
        <end position="103"/>
    </location>
</feature>
<organism evidence="10 11">
    <name type="scientific">Alteromonas alba</name>
    <dbReference type="NCBI Taxonomy" id="2079529"/>
    <lineage>
        <taxon>Bacteria</taxon>
        <taxon>Pseudomonadati</taxon>
        <taxon>Pseudomonadota</taxon>
        <taxon>Gammaproteobacteria</taxon>
        <taxon>Alteromonadales</taxon>
        <taxon>Alteromonadaceae</taxon>
        <taxon>Alteromonas/Salinimonas group</taxon>
        <taxon>Alteromonas</taxon>
    </lineage>
</organism>
<dbReference type="Gene3D" id="1.20.1720.10">
    <property type="entry name" value="Multidrug resistance protein D"/>
    <property type="match status" value="1"/>
</dbReference>
<feature type="transmembrane region" description="Helical" evidence="8">
    <location>
        <begin position="170"/>
        <end position="190"/>
    </location>
</feature>
<dbReference type="NCBIfam" id="TIGR00710">
    <property type="entry name" value="efflux_Bcr_CflA"/>
    <property type="match status" value="1"/>
</dbReference>